<dbReference type="GO" id="GO:0006865">
    <property type="term" value="P:amino acid transport"/>
    <property type="evidence" value="ECO:0007669"/>
    <property type="project" value="UniProtKB-KW"/>
</dbReference>
<accession>A0A1J7BCT6</accession>
<keyword evidence="12" id="KW-1185">Reference proteome</keyword>
<feature type="domain" description="ABC transmembrane type-1" evidence="10">
    <location>
        <begin position="18"/>
        <end position="207"/>
    </location>
</feature>
<evidence type="ECO:0000256" key="5">
    <source>
        <dbReference type="ARBA" id="ARBA00022692"/>
    </source>
</evidence>
<evidence type="ECO:0000256" key="7">
    <source>
        <dbReference type="ARBA" id="ARBA00022989"/>
    </source>
</evidence>
<dbReference type="EMBL" id="MLCF01000092">
    <property type="protein sequence ID" value="OIV36462.1"/>
    <property type="molecule type" value="Genomic_DNA"/>
</dbReference>
<keyword evidence="5 9" id="KW-0812">Transmembrane</keyword>
<sequence>MDFLNTLTDNTELFRKGFLGTLALTGSSALIALVLGTLMAAFRVSPVPVLRWIGTTWVTILRNTPLTLLFFASVFAVPKLGLNQLTYFVLAMATLGFYTSAFVCEVVRSGINTVPIGQAEAARSLGLTFSQTLRTVILPQAGRTVIGPIGSVLIALTKNSAIAGGFNVVELFSTQKTLTENANPLFAVFFWIALGYLLITLVLSGIFRGLENRLAVAR</sequence>
<feature type="transmembrane region" description="Helical" evidence="9">
    <location>
        <begin position="20"/>
        <end position="42"/>
    </location>
</feature>
<evidence type="ECO:0000256" key="3">
    <source>
        <dbReference type="ARBA" id="ARBA00022448"/>
    </source>
</evidence>
<proteinExistence type="inferred from homology"/>
<evidence type="ECO:0000256" key="9">
    <source>
        <dbReference type="RuleBase" id="RU363032"/>
    </source>
</evidence>
<keyword evidence="6" id="KW-0029">Amino-acid transport</keyword>
<name>A0A1J7BCT6_9ACTN</name>
<keyword evidence="8 9" id="KW-0472">Membrane</keyword>
<keyword evidence="4" id="KW-1003">Cell membrane</keyword>
<dbReference type="InterPro" id="IPR043429">
    <property type="entry name" value="ArtM/GltK/GlnP/TcyL/YhdX-like"/>
</dbReference>
<evidence type="ECO:0000256" key="8">
    <source>
        <dbReference type="ARBA" id="ARBA00023136"/>
    </source>
</evidence>
<dbReference type="GO" id="GO:0022857">
    <property type="term" value="F:transmembrane transporter activity"/>
    <property type="evidence" value="ECO:0007669"/>
    <property type="project" value="InterPro"/>
</dbReference>
<dbReference type="PROSITE" id="PS50928">
    <property type="entry name" value="ABC_TM1"/>
    <property type="match status" value="1"/>
</dbReference>
<gene>
    <name evidence="11" type="ORF">BIV57_16195</name>
</gene>
<protein>
    <submittedName>
        <fullName evidence="11">Amino acid ABC transporter permease</fullName>
    </submittedName>
</protein>
<comment type="subcellular location">
    <subcellularLocation>
        <location evidence="1 9">Cell membrane</location>
        <topology evidence="1 9">Multi-pass membrane protein</topology>
    </subcellularLocation>
</comment>
<comment type="similarity">
    <text evidence="2">Belongs to the binding-protein-dependent transport system permease family. HisMQ subfamily.</text>
</comment>
<organism evidence="11 12">
    <name type="scientific">Mangrovactinospora gilvigrisea</name>
    <dbReference type="NCBI Taxonomy" id="1428644"/>
    <lineage>
        <taxon>Bacteria</taxon>
        <taxon>Bacillati</taxon>
        <taxon>Actinomycetota</taxon>
        <taxon>Actinomycetes</taxon>
        <taxon>Kitasatosporales</taxon>
        <taxon>Streptomycetaceae</taxon>
        <taxon>Mangrovactinospora</taxon>
    </lineage>
</organism>
<feature type="transmembrane region" description="Helical" evidence="9">
    <location>
        <begin position="87"/>
        <end position="107"/>
    </location>
</feature>
<dbReference type="STRING" id="1428644.BIV57_16195"/>
<dbReference type="NCBIfam" id="TIGR01726">
    <property type="entry name" value="HEQRo_perm_3TM"/>
    <property type="match status" value="1"/>
</dbReference>
<evidence type="ECO:0000313" key="12">
    <source>
        <dbReference type="Proteomes" id="UP000243342"/>
    </source>
</evidence>
<keyword evidence="7 9" id="KW-1133">Transmembrane helix</keyword>
<evidence type="ECO:0000259" key="10">
    <source>
        <dbReference type="PROSITE" id="PS50928"/>
    </source>
</evidence>
<dbReference type="OrthoDB" id="3181282at2"/>
<dbReference type="Pfam" id="PF00528">
    <property type="entry name" value="BPD_transp_1"/>
    <property type="match status" value="1"/>
</dbReference>
<evidence type="ECO:0000256" key="2">
    <source>
        <dbReference type="ARBA" id="ARBA00010072"/>
    </source>
</evidence>
<dbReference type="Gene3D" id="1.10.3720.10">
    <property type="entry name" value="MetI-like"/>
    <property type="match status" value="1"/>
</dbReference>
<dbReference type="PANTHER" id="PTHR30614:SF37">
    <property type="entry name" value="AMINO-ACID ABC TRANSPORTER PERMEASE PROTEIN YHDX-RELATED"/>
    <property type="match status" value="1"/>
</dbReference>
<dbReference type="CDD" id="cd06261">
    <property type="entry name" value="TM_PBP2"/>
    <property type="match status" value="1"/>
</dbReference>
<dbReference type="InterPro" id="IPR010065">
    <property type="entry name" value="AA_ABC_transptr_permease_3TM"/>
</dbReference>
<evidence type="ECO:0000256" key="1">
    <source>
        <dbReference type="ARBA" id="ARBA00004651"/>
    </source>
</evidence>
<dbReference type="RefSeq" id="WP_071657588.1">
    <property type="nucleotide sequence ID" value="NZ_MLCF01000092.1"/>
</dbReference>
<evidence type="ECO:0000256" key="6">
    <source>
        <dbReference type="ARBA" id="ARBA00022970"/>
    </source>
</evidence>
<dbReference type="InterPro" id="IPR000515">
    <property type="entry name" value="MetI-like"/>
</dbReference>
<feature type="transmembrane region" description="Helical" evidence="9">
    <location>
        <begin position="185"/>
        <end position="207"/>
    </location>
</feature>
<dbReference type="GO" id="GO:0043190">
    <property type="term" value="C:ATP-binding cassette (ABC) transporter complex"/>
    <property type="evidence" value="ECO:0007669"/>
    <property type="project" value="InterPro"/>
</dbReference>
<dbReference type="SUPFAM" id="SSF161098">
    <property type="entry name" value="MetI-like"/>
    <property type="match status" value="1"/>
</dbReference>
<dbReference type="Proteomes" id="UP000243342">
    <property type="component" value="Unassembled WGS sequence"/>
</dbReference>
<reference evidence="11 12" key="1">
    <citation type="submission" date="2016-10" db="EMBL/GenBank/DDBJ databases">
        <title>Genome sequence of Streptomyces gilvigriseus MUSC 26.</title>
        <authorList>
            <person name="Lee L.-H."/>
            <person name="Ser H.-L."/>
        </authorList>
    </citation>
    <scope>NUCLEOTIDE SEQUENCE [LARGE SCALE GENOMIC DNA]</scope>
    <source>
        <strain evidence="11 12">MUSC 26</strain>
    </source>
</reference>
<comment type="caution">
    <text evidence="11">The sequence shown here is derived from an EMBL/GenBank/DDBJ whole genome shotgun (WGS) entry which is preliminary data.</text>
</comment>
<evidence type="ECO:0000256" key="4">
    <source>
        <dbReference type="ARBA" id="ARBA00022475"/>
    </source>
</evidence>
<dbReference type="PANTHER" id="PTHR30614">
    <property type="entry name" value="MEMBRANE COMPONENT OF AMINO ACID ABC TRANSPORTER"/>
    <property type="match status" value="1"/>
</dbReference>
<keyword evidence="3 9" id="KW-0813">Transport</keyword>
<feature type="transmembrane region" description="Helical" evidence="9">
    <location>
        <begin position="49"/>
        <end position="75"/>
    </location>
</feature>
<dbReference type="AlphaFoldDB" id="A0A1J7BCT6"/>
<dbReference type="InterPro" id="IPR035906">
    <property type="entry name" value="MetI-like_sf"/>
</dbReference>
<evidence type="ECO:0000313" key="11">
    <source>
        <dbReference type="EMBL" id="OIV36462.1"/>
    </source>
</evidence>